<protein>
    <submittedName>
        <fullName evidence="1">Uncharacterized protein</fullName>
    </submittedName>
</protein>
<sequence length="20" mass="2115">MMQCKCYVNNCVNSCAGCSG</sequence>
<name>A0A0E9XYR6_ANGAN</name>
<accession>A0A0E9XYR6</accession>
<proteinExistence type="predicted"/>
<reference evidence="1" key="2">
    <citation type="journal article" date="2015" name="Fish Shellfish Immunol.">
        <title>Early steps in the European eel (Anguilla anguilla)-Vibrio vulnificus interaction in the gills: Role of the RtxA13 toxin.</title>
        <authorList>
            <person name="Callol A."/>
            <person name="Pajuelo D."/>
            <person name="Ebbesson L."/>
            <person name="Teles M."/>
            <person name="MacKenzie S."/>
            <person name="Amaro C."/>
        </authorList>
    </citation>
    <scope>NUCLEOTIDE SEQUENCE</scope>
</reference>
<evidence type="ECO:0000313" key="1">
    <source>
        <dbReference type="EMBL" id="JAI07001.1"/>
    </source>
</evidence>
<organism evidence="1">
    <name type="scientific">Anguilla anguilla</name>
    <name type="common">European freshwater eel</name>
    <name type="synonym">Muraena anguilla</name>
    <dbReference type="NCBI Taxonomy" id="7936"/>
    <lineage>
        <taxon>Eukaryota</taxon>
        <taxon>Metazoa</taxon>
        <taxon>Chordata</taxon>
        <taxon>Craniata</taxon>
        <taxon>Vertebrata</taxon>
        <taxon>Euteleostomi</taxon>
        <taxon>Actinopterygii</taxon>
        <taxon>Neopterygii</taxon>
        <taxon>Teleostei</taxon>
        <taxon>Anguilliformes</taxon>
        <taxon>Anguillidae</taxon>
        <taxon>Anguilla</taxon>
    </lineage>
</organism>
<dbReference type="EMBL" id="GBXM01001577">
    <property type="protein sequence ID" value="JAI07001.1"/>
    <property type="molecule type" value="Transcribed_RNA"/>
</dbReference>
<reference evidence="1" key="1">
    <citation type="submission" date="2014-11" db="EMBL/GenBank/DDBJ databases">
        <authorList>
            <person name="Amaro Gonzalez C."/>
        </authorList>
    </citation>
    <scope>NUCLEOTIDE SEQUENCE</scope>
</reference>
<dbReference type="AlphaFoldDB" id="A0A0E9XYR6"/>